<dbReference type="Gene3D" id="3.40.50.300">
    <property type="entry name" value="P-loop containing nucleotide triphosphate hydrolases"/>
    <property type="match status" value="1"/>
</dbReference>
<sequence>MSTRAESLQSLLRDTRLWRGATQAPLRAQATGHAQLDAALPGGGWPCASLSEIVYATAGVGELQLAMPLAARLTQGRRRLALIAPPHLPYAPALRQYGVVLAQLTVIETINDSDALWAAEELLRARAGAVLLWQDGIDTIAQRRLQLAAETGDGIALVYRRLMRHDANSVAALRLKIARVGGATQIEVLKCRGARPTRTCALDA</sequence>
<dbReference type="PANTHER" id="PTHR35369:SF3">
    <property type="entry name" value="TRANSLESION DNA SYNTHESIS-ASSOCIATED PROTEIN IMUA"/>
    <property type="match status" value="1"/>
</dbReference>
<dbReference type="InterPro" id="IPR050356">
    <property type="entry name" value="SulA_CellDiv_inhibitor"/>
</dbReference>
<dbReference type="RefSeq" id="WP_166253625.1">
    <property type="nucleotide sequence ID" value="NZ_JAAMOW010000003.1"/>
</dbReference>
<dbReference type="PIRSF" id="PIRSF037290">
    <property type="entry name" value="UCP037290"/>
    <property type="match status" value="1"/>
</dbReference>
<dbReference type="Proteomes" id="UP000472676">
    <property type="component" value="Unassembled WGS sequence"/>
</dbReference>
<dbReference type="AlphaFoldDB" id="A0A6M2BQ03"/>
<organism evidence="2 3">
    <name type="scientific">Solimonas terrae</name>
    <dbReference type="NCBI Taxonomy" id="1396819"/>
    <lineage>
        <taxon>Bacteria</taxon>
        <taxon>Pseudomonadati</taxon>
        <taxon>Pseudomonadota</taxon>
        <taxon>Gammaproteobacteria</taxon>
        <taxon>Nevskiales</taxon>
        <taxon>Nevskiaceae</taxon>
        <taxon>Solimonas</taxon>
    </lineage>
</organism>
<dbReference type="EMBL" id="JAAMOW010000003">
    <property type="protein sequence ID" value="NGY04370.1"/>
    <property type="molecule type" value="Genomic_DNA"/>
</dbReference>
<evidence type="ECO:0000313" key="3">
    <source>
        <dbReference type="Proteomes" id="UP000472676"/>
    </source>
</evidence>
<dbReference type="NCBIfam" id="NF033429">
    <property type="entry name" value="ImuA_translesion"/>
    <property type="match status" value="1"/>
</dbReference>
<gene>
    <name evidence="2" type="primary">imuA</name>
    <name evidence="2" type="ORF">G7Y85_06315</name>
</gene>
<comment type="caution">
    <text evidence="2">The sequence shown here is derived from an EMBL/GenBank/DDBJ whole genome shotgun (WGS) entry which is preliminary data.</text>
</comment>
<name>A0A6M2BQ03_9GAMM</name>
<dbReference type="InterPro" id="IPR047610">
    <property type="entry name" value="ImuA_translesion"/>
</dbReference>
<dbReference type="GO" id="GO:0006281">
    <property type="term" value="P:DNA repair"/>
    <property type="evidence" value="ECO:0007669"/>
    <property type="project" value="TreeGrafter"/>
</dbReference>
<protein>
    <submittedName>
        <fullName evidence="2">Translesion DNA synthesis-associated protein ImuA</fullName>
    </submittedName>
</protein>
<dbReference type="InterPro" id="IPR017166">
    <property type="entry name" value="UCP037290"/>
</dbReference>
<evidence type="ECO:0000256" key="1">
    <source>
        <dbReference type="ARBA" id="ARBA00022763"/>
    </source>
</evidence>
<keyword evidence="3" id="KW-1185">Reference proteome</keyword>
<keyword evidence="1" id="KW-0227">DNA damage</keyword>
<evidence type="ECO:0000313" key="2">
    <source>
        <dbReference type="EMBL" id="NGY04370.1"/>
    </source>
</evidence>
<accession>A0A6M2BQ03</accession>
<dbReference type="SUPFAM" id="SSF52540">
    <property type="entry name" value="P-loop containing nucleoside triphosphate hydrolases"/>
    <property type="match status" value="1"/>
</dbReference>
<proteinExistence type="predicted"/>
<reference evidence="2 3" key="1">
    <citation type="journal article" date="2014" name="Int. J. Syst. Evol. Microbiol.">
        <title>Solimonas terrae sp. nov., isolated from soil.</title>
        <authorList>
            <person name="Kim S.J."/>
            <person name="Moon J.Y."/>
            <person name="Weon H.Y."/>
            <person name="Ahn J.H."/>
            <person name="Chen W.M."/>
            <person name="Kwon S.W."/>
        </authorList>
    </citation>
    <scope>NUCLEOTIDE SEQUENCE [LARGE SCALE GENOMIC DNA]</scope>
    <source>
        <strain evidence="2 3">KIS83-12</strain>
    </source>
</reference>
<dbReference type="PANTHER" id="PTHR35369">
    <property type="entry name" value="BLR3025 PROTEIN-RELATED"/>
    <property type="match status" value="1"/>
</dbReference>
<dbReference type="InterPro" id="IPR027417">
    <property type="entry name" value="P-loop_NTPase"/>
</dbReference>